<feature type="transmembrane region" description="Helical" evidence="2">
    <location>
        <begin position="92"/>
        <end position="114"/>
    </location>
</feature>
<keyword evidence="4" id="KW-1185">Reference proteome</keyword>
<evidence type="ECO:0000313" key="3">
    <source>
        <dbReference type="EMBL" id="PTB57353.1"/>
    </source>
</evidence>
<evidence type="ECO:0000256" key="2">
    <source>
        <dbReference type="SAM" id="Phobius"/>
    </source>
</evidence>
<dbReference type="AlphaFoldDB" id="A0A2T4AJW6"/>
<keyword evidence="2" id="KW-0472">Membrane</keyword>
<dbReference type="RefSeq" id="XP_024777030.1">
    <property type="nucleotide sequence ID" value="XM_024914405.1"/>
</dbReference>
<sequence>MPPKPRAGQIRKPAPRRRKPNTINLQLAVGQSMDYTATAVNPGATSAMGLPFLAPMPSSAPAPISDAPIAREYVDLYTILPPTSSHRYEPSLALYTSLGPFLISLSSSVFLLLLHQ</sequence>
<name>A0A2T4AJW6_TRIHA</name>
<reference evidence="3 4" key="1">
    <citation type="submission" date="2016-07" db="EMBL/GenBank/DDBJ databases">
        <title>Multiple horizontal gene transfer events from other fungi enriched the ability of initially mycotrophic Trichoderma (Ascomycota) to feed on dead plant biomass.</title>
        <authorList>
            <consortium name="DOE Joint Genome Institute"/>
            <person name="Aerts A."/>
            <person name="Atanasova L."/>
            <person name="Chenthamara K."/>
            <person name="Zhang J."/>
            <person name="Grujic M."/>
            <person name="Henrissat B."/>
            <person name="Kuo A."/>
            <person name="Salamov A."/>
            <person name="Lipzen A."/>
            <person name="Labutti K."/>
            <person name="Barry K."/>
            <person name="Miao Y."/>
            <person name="Rahimi M.J."/>
            <person name="Shen Q."/>
            <person name="Grigoriev I.V."/>
            <person name="Kubicek C.P."/>
            <person name="Druzhinina I.S."/>
        </authorList>
    </citation>
    <scope>NUCLEOTIDE SEQUENCE [LARGE SCALE GENOMIC DNA]</scope>
    <source>
        <strain evidence="3 4">CBS 226.95</strain>
    </source>
</reference>
<gene>
    <name evidence="3" type="ORF">M431DRAFT_338840</name>
</gene>
<keyword evidence="2" id="KW-1133">Transmembrane helix</keyword>
<dbReference type="Proteomes" id="UP000241690">
    <property type="component" value="Unassembled WGS sequence"/>
</dbReference>
<dbReference type="GeneID" id="36622971"/>
<organism evidence="3 4">
    <name type="scientific">Trichoderma harzianum CBS 226.95</name>
    <dbReference type="NCBI Taxonomy" id="983964"/>
    <lineage>
        <taxon>Eukaryota</taxon>
        <taxon>Fungi</taxon>
        <taxon>Dikarya</taxon>
        <taxon>Ascomycota</taxon>
        <taxon>Pezizomycotina</taxon>
        <taxon>Sordariomycetes</taxon>
        <taxon>Hypocreomycetidae</taxon>
        <taxon>Hypocreales</taxon>
        <taxon>Hypocreaceae</taxon>
        <taxon>Trichoderma</taxon>
    </lineage>
</organism>
<accession>A0A2T4AJW6</accession>
<keyword evidence="2" id="KW-0812">Transmembrane</keyword>
<protein>
    <submittedName>
        <fullName evidence="3">Uncharacterized protein</fullName>
    </submittedName>
</protein>
<dbReference type="EMBL" id="KZ679677">
    <property type="protein sequence ID" value="PTB57353.1"/>
    <property type="molecule type" value="Genomic_DNA"/>
</dbReference>
<evidence type="ECO:0000313" key="4">
    <source>
        <dbReference type="Proteomes" id="UP000241690"/>
    </source>
</evidence>
<proteinExistence type="predicted"/>
<feature type="region of interest" description="Disordered" evidence="1">
    <location>
        <begin position="1"/>
        <end position="23"/>
    </location>
</feature>
<evidence type="ECO:0000256" key="1">
    <source>
        <dbReference type="SAM" id="MobiDB-lite"/>
    </source>
</evidence>